<dbReference type="OrthoDB" id="3364670at2759"/>
<dbReference type="AlphaFoldDB" id="A0A1J8QCH1"/>
<keyword evidence="3" id="KW-1185">Reference proteome</keyword>
<sequence length="421" mass="46865">MAVRRPKRPRDAGSSIPSKWFHPLPDHPPPVTPTNSQPTTIICEPWMVRTHRAPQAAHKPAPPVLVLPGQQRFTQNVVSSSRHSIVQDENNPHPPIGADLLDIDPFIGDEPLFSDSLYMPDGPIDLPRQRLSSLQKKQNQWQRWSEEVIPSLISPYLSYIRQSASLQSIPDLGCSTGGDSHCSGFCRPQSLAVTCVLFDRLQVVNISCCECSPALLQLMTRGLIACAPIAPSLAVDIRVLELVKHLFVWMTPNSTAWVDCIVCIDACFTQKHSNNPRNGCMQDPPNPMPTVFIPEGDVKVMEDHVSSCRGRVRMPTRPRQLAEEVHDGYENGMRLPASVLDGCSESFVAADEKREKASTRFFADTGLMALLCQHDRVLWLVNMTSAGEKQHYSLALVKQLFNHLPPDMMVGLLYDIGCQLE</sequence>
<feature type="region of interest" description="Disordered" evidence="1">
    <location>
        <begin position="1"/>
        <end position="35"/>
    </location>
</feature>
<accession>A0A1J8QCH1</accession>
<dbReference type="EMBL" id="LVVM01005120">
    <property type="protein sequence ID" value="OJA11305.1"/>
    <property type="molecule type" value="Genomic_DNA"/>
</dbReference>
<evidence type="ECO:0000313" key="3">
    <source>
        <dbReference type="Proteomes" id="UP000183567"/>
    </source>
</evidence>
<evidence type="ECO:0000256" key="1">
    <source>
        <dbReference type="SAM" id="MobiDB-lite"/>
    </source>
</evidence>
<dbReference type="PANTHER" id="PTHR33096:SF1">
    <property type="entry name" value="CXC1-LIKE CYSTEINE CLUSTER ASSOCIATED WITH KDZ TRANSPOSASES DOMAIN-CONTAINING PROTEIN"/>
    <property type="match status" value="1"/>
</dbReference>
<evidence type="ECO:0000313" key="2">
    <source>
        <dbReference type="EMBL" id="OJA11305.1"/>
    </source>
</evidence>
<evidence type="ECO:0008006" key="4">
    <source>
        <dbReference type="Google" id="ProtNLM"/>
    </source>
</evidence>
<name>A0A1J8QCH1_9AGAM</name>
<organism evidence="2 3">
    <name type="scientific">Rhizopogon vesiculosus</name>
    <dbReference type="NCBI Taxonomy" id="180088"/>
    <lineage>
        <taxon>Eukaryota</taxon>
        <taxon>Fungi</taxon>
        <taxon>Dikarya</taxon>
        <taxon>Basidiomycota</taxon>
        <taxon>Agaricomycotina</taxon>
        <taxon>Agaricomycetes</taxon>
        <taxon>Agaricomycetidae</taxon>
        <taxon>Boletales</taxon>
        <taxon>Suillineae</taxon>
        <taxon>Rhizopogonaceae</taxon>
        <taxon>Rhizopogon</taxon>
    </lineage>
</organism>
<reference evidence="2 3" key="1">
    <citation type="submission" date="2016-03" db="EMBL/GenBank/DDBJ databases">
        <title>Comparative genomics of the ectomycorrhizal sister species Rhizopogon vinicolor and Rhizopogon vesiculosus (Basidiomycota: Boletales) reveals a divergence of the mating type B locus.</title>
        <authorList>
            <person name="Mujic A.B."/>
            <person name="Kuo A."/>
            <person name="Tritt A."/>
            <person name="Lipzen A."/>
            <person name="Chen C."/>
            <person name="Johnson J."/>
            <person name="Sharma A."/>
            <person name="Barry K."/>
            <person name="Grigoriev I.V."/>
            <person name="Spatafora J.W."/>
        </authorList>
    </citation>
    <scope>NUCLEOTIDE SEQUENCE [LARGE SCALE GENOMIC DNA]</scope>
    <source>
        <strain evidence="2 3">AM-OR11-056</strain>
    </source>
</reference>
<comment type="caution">
    <text evidence="2">The sequence shown here is derived from an EMBL/GenBank/DDBJ whole genome shotgun (WGS) entry which is preliminary data.</text>
</comment>
<proteinExistence type="predicted"/>
<dbReference type="STRING" id="180088.A0A1J8QCH1"/>
<dbReference type="Proteomes" id="UP000183567">
    <property type="component" value="Unassembled WGS sequence"/>
</dbReference>
<dbReference type="Pfam" id="PF18758">
    <property type="entry name" value="KDZ"/>
    <property type="match status" value="1"/>
</dbReference>
<gene>
    <name evidence="2" type="ORF">AZE42_09657</name>
</gene>
<dbReference type="InterPro" id="IPR040521">
    <property type="entry name" value="KDZ"/>
</dbReference>
<protein>
    <recommendedName>
        <fullName evidence="4">CxC1-like cysteine cluster associated with KDZ transposases domain-containing protein</fullName>
    </recommendedName>
</protein>
<dbReference type="PANTHER" id="PTHR33096">
    <property type="entry name" value="CXC2 DOMAIN-CONTAINING PROTEIN"/>
    <property type="match status" value="1"/>
</dbReference>